<keyword evidence="7" id="KW-1185">Reference proteome</keyword>
<evidence type="ECO:0000259" key="5">
    <source>
        <dbReference type="PROSITE" id="PS50943"/>
    </source>
</evidence>
<dbReference type="AlphaFoldDB" id="A0A7W9FR26"/>
<dbReference type="InterPro" id="IPR026281">
    <property type="entry name" value="HTH_RamB"/>
</dbReference>
<evidence type="ECO:0000256" key="2">
    <source>
        <dbReference type="ARBA" id="ARBA00023015"/>
    </source>
</evidence>
<dbReference type="InterPro" id="IPR050807">
    <property type="entry name" value="TransReg_Diox_bact_type"/>
</dbReference>
<dbReference type="Gene3D" id="1.10.260.40">
    <property type="entry name" value="lambda repressor-like DNA-binding domains"/>
    <property type="match status" value="1"/>
</dbReference>
<feature type="domain" description="HTH cro/C1-type" evidence="5">
    <location>
        <begin position="13"/>
        <end position="67"/>
    </location>
</feature>
<dbReference type="PANTHER" id="PTHR46797">
    <property type="entry name" value="HTH-TYPE TRANSCRIPTIONAL REGULATOR"/>
    <property type="match status" value="1"/>
</dbReference>
<dbReference type="Pfam" id="PF09856">
    <property type="entry name" value="ScfRs"/>
    <property type="match status" value="1"/>
</dbReference>
<gene>
    <name evidence="6" type="ORF">GGQ63_004367</name>
</gene>
<comment type="similarity">
    <text evidence="1">Belongs to the short-chain fatty acyl-CoA assimilation regulator (ScfR) family.</text>
</comment>
<dbReference type="PIRSF" id="PIRSF019251">
    <property type="entry name" value="Rv0465c"/>
    <property type="match status" value="1"/>
</dbReference>
<evidence type="ECO:0000313" key="6">
    <source>
        <dbReference type="EMBL" id="MBB5755265.1"/>
    </source>
</evidence>
<reference evidence="6 7" key="1">
    <citation type="submission" date="2020-08" db="EMBL/GenBank/DDBJ databases">
        <title>Genomic Encyclopedia of Type Strains, Phase IV (KMG-IV): sequencing the most valuable type-strain genomes for metagenomic binning, comparative biology and taxonomic classification.</title>
        <authorList>
            <person name="Goeker M."/>
        </authorList>
    </citation>
    <scope>NUCLEOTIDE SEQUENCE [LARGE SCALE GENOMIC DNA]</scope>
    <source>
        <strain evidence="6 7">DSM 16268</strain>
    </source>
</reference>
<dbReference type="GO" id="GO:0003700">
    <property type="term" value="F:DNA-binding transcription factor activity"/>
    <property type="evidence" value="ECO:0007669"/>
    <property type="project" value="TreeGrafter"/>
</dbReference>
<dbReference type="GO" id="GO:0003677">
    <property type="term" value="F:DNA binding"/>
    <property type="evidence" value="ECO:0007669"/>
    <property type="project" value="UniProtKB-KW"/>
</dbReference>
<name>A0A7W9FR26_9HYPH</name>
<dbReference type="InterPro" id="IPR010982">
    <property type="entry name" value="Lambda_DNA-bd_dom_sf"/>
</dbReference>
<evidence type="ECO:0000256" key="4">
    <source>
        <dbReference type="ARBA" id="ARBA00023163"/>
    </source>
</evidence>
<dbReference type="PANTHER" id="PTHR46797:SF23">
    <property type="entry name" value="HTH-TYPE TRANSCRIPTIONAL REGULATOR SUTR"/>
    <property type="match status" value="1"/>
</dbReference>
<comment type="caution">
    <text evidence="6">The sequence shown here is derived from an EMBL/GenBank/DDBJ whole genome shotgun (WGS) entry which is preliminary data.</text>
</comment>
<evidence type="ECO:0000256" key="1">
    <source>
        <dbReference type="ARBA" id="ARBA00007227"/>
    </source>
</evidence>
<dbReference type="EMBL" id="JACHOO010000016">
    <property type="protein sequence ID" value="MBB5755265.1"/>
    <property type="molecule type" value="Genomic_DNA"/>
</dbReference>
<dbReference type="RefSeq" id="WP_343061248.1">
    <property type="nucleotide sequence ID" value="NZ_JACHOO010000016.1"/>
</dbReference>
<evidence type="ECO:0000256" key="3">
    <source>
        <dbReference type="ARBA" id="ARBA00023125"/>
    </source>
</evidence>
<accession>A0A7W9FR26</accession>
<dbReference type="Proteomes" id="UP000523821">
    <property type="component" value="Unassembled WGS sequence"/>
</dbReference>
<evidence type="ECO:0000313" key="7">
    <source>
        <dbReference type="Proteomes" id="UP000523821"/>
    </source>
</evidence>
<keyword evidence="4" id="KW-0804">Transcription</keyword>
<dbReference type="SUPFAM" id="SSF47413">
    <property type="entry name" value="lambda repressor-like DNA-binding domains"/>
    <property type="match status" value="1"/>
</dbReference>
<proteinExistence type="inferred from homology"/>
<dbReference type="InterPro" id="IPR001387">
    <property type="entry name" value="Cro/C1-type_HTH"/>
</dbReference>
<dbReference type="SMART" id="SM00530">
    <property type="entry name" value="HTH_XRE"/>
    <property type="match status" value="1"/>
</dbReference>
<keyword evidence="3" id="KW-0238">DNA-binding</keyword>
<dbReference type="InterPro" id="IPR010359">
    <property type="entry name" value="IrrE_HExxH"/>
</dbReference>
<organism evidence="6 7">
    <name type="scientific">Prosthecomicrobium pneumaticum</name>
    <dbReference type="NCBI Taxonomy" id="81895"/>
    <lineage>
        <taxon>Bacteria</taxon>
        <taxon>Pseudomonadati</taxon>
        <taxon>Pseudomonadota</taxon>
        <taxon>Alphaproteobacteria</taxon>
        <taxon>Hyphomicrobiales</taxon>
        <taxon>Kaistiaceae</taxon>
        <taxon>Prosthecomicrobium</taxon>
    </lineage>
</organism>
<keyword evidence="2" id="KW-0805">Transcription regulation</keyword>
<protein>
    <recommendedName>
        <fullName evidence="5">HTH cro/C1-type domain-containing protein</fullName>
    </recommendedName>
</protein>
<dbReference type="Pfam" id="PF01381">
    <property type="entry name" value="HTH_3"/>
    <property type="match status" value="1"/>
</dbReference>
<dbReference type="GO" id="GO:0005829">
    <property type="term" value="C:cytosol"/>
    <property type="evidence" value="ECO:0007669"/>
    <property type="project" value="TreeGrafter"/>
</dbReference>
<dbReference type="PROSITE" id="PS50943">
    <property type="entry name" value="HTH_CROC1"/>
    <property type="match status" value="1"/>
</dbReference>
<dbReference type="Pfam" id="PF06114">
    <property type="entry name" value="Peptidase_M78"/>
    <property type="match status" value="1"/>
</dbReference>
<sequence>MTEEKKLFLGPRLRRMRRELGLSQTDMAGGLGVSPSYVNLMERNQRPVTAQMMLRLAEVYDVDIRALAPADDDRIRGEIEEALADPLFRDLAIPVQEARDLIEQTPAVADALARLYAAYRQATRDRPDTTVAAERGFAFDPIERVRSAIEAAHNHFAELDAEGAALAADLAADPGDTLAALGRRLAERHGIRLRVLPAEIMTDGLRRFDRHRRHLLLSELLTPSGRVFEAALQTGLIEHSALIDRTVAAALGGEADPLVVRLLRRSLASYFAGATMMPYDRFLDAAEAVRYDLLLLARRFGVGLEQVCHRLTTLQRPSRRGVPFFMIRIDEAGNVSKRYAAGRVPLARQGGGCALWTLHAAFRSPDVPLTQRLALPDGGEFLSVALMLPPAALPFPARPGRFAVALVAEAKYAARIVYADGLGSATPIGIACRLCERADCAQRAEPPANRPLILDENTRRIAPFRFDARR</sequence>
<dbReference type="InterPro" id="IPR018653">
    <property type="entry name" value="ScfR_C"/>
</dbReference>
<dbReference type="CDD" id="cd00093">
    <property type="entry name" value="HTH_XRE"/>
    <property type="match status" value="1"/>
</dbReference>